<evidence type="ECO:0000313" key="1">
    <source>
        <dbReference type="EMBL" id="MBF9150881.1"/>
    </source>
</evidence>
<proteinExistence type="predicted"/>
<dbReference type="EMBL" id="JADQDC010000004">
    <property type="protein sequence ID" value="MBF9150881.1"/>
    <property type="molecule type" value="Genomic_DNA"/>
</dbReference>
<dbReference type="Proteomes" id="UP000600799">
    <property type="component" value="Unassembled WGS sequence"/>
</dbReference>
<sequence>MTVNIATAPVIDLLAAAEELQADFPTISRKIKRLSDCHSIKVDLNIALDMIASCPAASRAHDAGLEWAQHASMAMMHSAVVFYVRATKSKSDHRGTLDLRAKFSGDQRNFHDQLVALRDDAVAHFGPGPLPSGFTFHDEKLVLPIDRQDGSSVMMVSRRTAFAPDFIAGFRNHLSRALILVQREIQKREADALQELTDNPERDSVEAILRKHVTTAAAAMGRADAPSVFLSGGRQGSQTVIQSDAGWIEMRRS</sequence>
<dbReference type="RefSeq" id="WP_196275217.1">
    <property type="nucleotide sequence ID" value="NZ_JADQDC010000004.1"/>
</dbReference>
<comment type="caution">
    <text evidence="1">The sequence shown here is derived from an EMBL/GenBank/DDBJ whole genome shotgun (WGS) entry which is preliminary data.</text>
</comment>
<reference evidence="1 2" key="1">
    <citation type="submission" date="2020-11" db="EMBL/GenBank/DDBJ databases">
        <title>The genome sequence of Novosphingobium sp. 1Y9A.</title>
        <authorList>
            <person name="Liu Y."/>
        </authorList>
    </citation>
    <scope>NUCLEOTIDE SEQUENCE [LARGE SCALE GENOMIC DNA]</scope>
    <source>
        <strain evidence="1 2">1Y9A</strain>
    </source>
</reference>
<keyword evidence="2" id="KW-1185">Reference proteome</keyword>
<evidence type="ECO:0000313" key="2">
    <source>
        <dbReference type="Proteomes" id="UP000600799"/>
    </source>
</evidence>
<accession>A0ABS0HFB1</accession>
<organism evidence="1 2">
    <name type="scientific">Novosphingobium jiangmenense</name>
    <dbReference type="NCBI Taxonomy" id="2791981"/>
    <lineage>
        <taxon>Bacteria</taxon>
        <taxon>Pseudomonadati</taxon>
        <taxon>Pseudomonadota</taxon>
        <taxon>Alphaproteobacteria</taxon>
        <taxon>Sphingomonadales</taxon>
        <taxon>Sphingomonadaceae</taxon>
        <taxon>Novosphingobium</taxon>
    </lineage>
</organism>
<gene>
    <name evidence="1" type="ORF">I2488_07685</name>
</gene>
<protein>
    <submittedName>
        <fullName evidence="1">Uncharacterized protein</fullName>
    </submittedName>
</protein>
<name>A0ABS0HFB1_9SPHN</name>